<keyword evidence="1" id="KW-0472">Membrane</keyword>
<name>A0A7S7NJW2_PALFE</name>
<sequence>MLVEWINLGLSRLFDAYAALTGGLPPWVSMTPLAVSAALVMLFVFRHTSSPKRIERSKSLLRAYLMEMRLFSDEPALVFGAQGRLLLANAGYLFWMAVPIACASVALWPLLAQMERYYGQSPLKIGETALFTVHLDRPVDTGGSTPRLVAPAGIEVETPAVRVEAEQSVVWRIRATGESAGILRAEFSWGQVEKRIETGGRRRPVDARRVAAAMSLWLHPGESRLPDGRVEWAEIEYPSAEVPLFGLSMHWLWALMLISMPVALLLKRRFGVVF</sequence>
<feature type="transmembrane region" description="Helical" evidence="1">
    <location>
        <begin position="92"/>
        <end position="111"/>
    </location>
</feature>
<dbReference type="RefSeq" id="WP_194446658.1">
    <property type="nucleotide sequence ID" value="NZ_CP063849.1"/>
</dbReference>
<evidence type="ECO:0000313" key="2">
    <source>
        <dbReference type="EMBL" id="QOY84988.1"/>
    </source>
</evidence>
<feature type="transmembrane region" description="Helical" evidence="1">
    <location>
        <begin position="248"/>
        <end position="266"/>
    </location>
</feature>
<dbReference type="EMBL" id="CP063849">
    <property type="protein sequence ID" value="QOY84988.1"/>
    <property type="molecule type" value="Genomic_DNA"/>
</dbReference>
<keyword evidence="3" id="KW-1185">Reference proteome</keyword>
<protein>
    <submittedName>
        <fullName evidence="2">Uncharacterized protein</fullName>
    </submittedName>
</protein>
<evidence type="ECO:0000256" key="1">
    <source>
        <dbReference type="SAM" id="Phobius"/>
    </source>
</evidence>
<gene>
    <name evidence="2" type="ORF">IRI77_19215</name>
</gene>
<feature type="transmembrane region" description="Helical" evidence="1">
    <location>
        <begin position="27"/>
        <end position="45"/>
    </location>
</feature>
<dbReference type="AlphaFoldDB" id="A0A7S7NJW2"/>
<accession>A0A7S7NJW2</accession>
<keyword evidence="1" id="KW-1133">Transmembrane helix</keyword>
<proteinExistence type="predicted"/>
<keyword evidence="1" id="KW-0812">Transmembrane</keyword>
<reference evidence="2 3" key="1">
    <citation type="submission" date="2020-10" db="EMBL/GenBank/DDBJ databases">
        <title>Complete genome sequence of Paludibaculum fermentans P105T, a facultatively anaerobic acidobacterium capable of dissimilatory Fe(III) reduction.</title>
        <authorList>
            <person name="Dedysh S.N."/>
            <person name="Beletsky A.V."/>
            <person name="Kulichevskaya I.S."/>
            <person name="Mardanov A.V."/>
            <person name="Ravin N.V."/>
        </authorList>
    </citation>
    <scope>NUCLEOTIDE SEQUENCE [LARGE SCALE GENOMIC DNA]</scope>
    <source>
        <strain evidence="2 3">P105</strain>
    </source>
</reference>
<dbReference type="Proteomes" id="UP000593892">
    <property type="component" value="Chromosome"/>
</dbReference>
<organism evidence="2 3">
    <name type="scientific">Paludibaculum fermentans</name>
    <dbReference type="NCBI Taxonomy" id="1473598"/>
    <lineage>
        <taxon>Bacteria</taxon>
        <taxon>Pseudomonadati</taxon>
        <taxon>Acidobacteriota</taxon>
        <taxon>Terriglobia</taxon>
        <taxon>Bryobacterales</taxon>
        <taxon>Bryobacteraceae</taxon>
        <taxon>Paludibaculum</taxon>
    </lineage>
</organism>
<evidence type="ECO:0000313" key="3">
    <source>
        <dbReference type="Proteomes" id="UP000593892"/>
    </source>
</evidence>
<dbReference type="KEGG" id="pfer:IRI77_19215"/>